<gene>
    <name evidence="1" type="ORF">ACFO3S_13745</name>
</gene>
<protein>
    <submittedName>
        <fullName evidence="1">Uncharacterized protein</fullName>
    </submittedName>
</protein>
<organism evidence="1 2">
    <name type="scientific">Cohnella hongkongensis</name>
    <dbReference type="NCBI Taxonomy" id="178337"/>
    <lineage>
        <taxon>Bacteria</taxon>
        <taxon>Bacillati</taxon>
        <taxon>Bacillota</taxon>
        <taxon>Bacilli</taxon>
        <taxon>Bacillales</taxon>
        <taxon>Paenibacillaceae</taxon>
        <taxon>Cohnella</taxon>
    </lineage>
</organism>
<dbReference type="EMBL" id="JBHSEP010000009">
    <property type="protein sequence ID" value="MFC4599311.1"/>
    <property type="molecule type" value="Genomic_DNA"/>
</dbReference>
<reference evidence="2" key="1">
    <citation type="journal article" date="2019" name="Int. J. Syst. Evol. Microbiol.">
        <title>The Global Catalogue of Microorganisms (GCM) 10K type strain sequencing project: providing services to taxonomists for standard genome sequencing and annotation.</title>
        <authorList>
            <consortium name="The Broad Institute Genomics Platform"/>
            <consortium name="The Broad Institute Genome Sequencing Center for Infectious Disease"/>
            <person name="Wu L."/>
            <person name="Ma J."/>
        </authorList>
    </citation>
    <scope>NUCLEOTIDE SEQUENCE [LARGE SCALE GENOMIC DNA]</scope>
    <source>
        <strain evidence="2">CCUG 49571</strain>
    </source>
</reference>
<evidence type="ECO:0000313" key="2">
    <source>
        <dbReference type="Proteomes" id="UP001596028"/>
    </source>
</evidence>
<proteinExistence type="predicted"/>
<dbReference type="RefSeq" id="WP_378096870.1">
    <property type="nucleotide sequence ID" value="NZ_JBHSEP010000009.1"/>
</dbReference>
<evidence type="ECO:0000313" key="1">
    <source>
        <dbReference type="EMBL" id="MFC4599311.1"/>
    </source>
</evidence>
<comment type="caution">
    <text evidence="1">The sequence shown here is derived from an EMBL/GenBank/DDBJ whole genome shotgun (WGS) entry which is preliminary data.</text>
</comment>
<name>A0ABV9FEX4_9BACL</name>
<accession>A0ABV9FEX4</accession>
<dbReference type="Proteomes" id="UP001596028">
    <property type="component" value="Unassembled WGS sequence"/>
</dbReference>
<sequence>MEPDYLRHMDSVDGAGLRMLMDRYGDDVWKYAFVLTRDREQARDTIKSRLYRARKEFREGREHDRIDYFLIDWVLDRPVFVALHYAADSAEIAQPLLLAVAAGIRYVPEP</sequence>
<keyword evidence="2" id="KW-1185">Reference proteome</keyword>